<evidence type="ECO:0000313" key="2">
    <source>
        <dbReference type="Proteomes" id="UP000649617"/>
    </source>
</evidence>
<organism evidence="1 2">
    <name type="scientific">Symbiodinium pilosum</name>
    <name type="common">Dinoflagellate</name>
    <dbReference type="NCBI Taxonomy" id="2952"/>
    <lineage>
        <taxon>Eukaryota</taxon>
        <taxon>Sar</taxon>
        <taxon>Alveolata</taxon>
        <taxon>Dinophyceae</taxon>
        <taxon>Suessiales</taxon>
        <taxon>Symbiodiniaceae</taxon>
        <taxon>Symbiodinium</taxon>
    </lineage>
</organism>
<protein>
    <submittedName>
        <fullName evidence="1">Uncharacterized protein</fullName>
    </submittedName>
</protein>
<sequence>MDHVWKAEHPSLFHLEASTCCNERTVWCLDSNEYSGVNDRYFIMEREGASVMESFVDILDSFKKLEEVNQFARARTTSSAATPLNFERFLLQFLRYSGLCIRYMTAVSGHAVWPERLSFAFAEVWHQGGTWDVSSEPFLRVARCGHVPAHCCQPNMLAFGGDLWCLHGLWRRHGRCRRSQ</sequence>
<proteinExistence type="predicted"/>
<dbReference type="OrthoDB" id="408902at2759"/>
<feature type="non-terminal residue" evidence="1">
    <location>
        <position position="1"/>
    </location>
</feature>
<reference evidence="1" key="1">
    <citation type="submission" date="2021-02" db="EMBL/GenBank/DDBJ databases">
        <authorList>
            <person name="Dougan E. K."/>
            <person name="Rhodes N."/>
            <person name="Thang M."/>
            <person name="Chan C."/>
        </authorList>
    </citation>
    <scope>NUCLEOTIDE SEQUENCE</scope>
</reference>
<dbReference type="Proteomes" id="UP000649617">
    <property type="component" value="Unassembled WGS sequence"/>
</dbReference>
<evidence type="ECO:0000313" key="1">
    <source>
        <dbReference type="EMBL" id="CAE7681663.1"/>
    </source>
</evidence>
<keyword evidence="2" id="KW-1185">Reference proteome</keyword>
<dbReference type="EMBL" id="CAJNIZ010044206">
    <property type="protein sequence ID" value="CAE7681663.1"/>
    <property type="molecule type" value="Genomic_DNA"/>
</dbReference>
<name>A0A812WG85_SYMPI</name>
<dbReference type="AlphaFoldDB" id="A0A812WG85"/>
<accession>A0A812WG85</accession>
<gene>
    <name evidence="1" type="ORF">SPIL2461_LOCUS18991</name>
</gene>
<comment type="caution">
    <text evidence="1">The sequence shown here is derived from an EMBL/GenBank/DDBJ whole genome shotgun (WGS) entry which is preliminary data.</text>
</comment>